<keyword evidence="4" id="KW-0808">Transferase</keyword>
<dbReference type="InterPro" id="IPR009721">
    <property type="entry name" value="O-acyltransferase_WSD1_C"/>
</dbReference>
<protein>
    <submittedName>
        <fullName evidence="4">Putative diacylglycerol O-acyltransferase-like protein</fullName>
    </submittedName>
</protein>
<accession>A0A443R6M8</accession>
<organism evidence="4 5">
    <name type="scientific">Dinothrombium tinctorium</name>
    <dbReference type="NCBI Taxonomy" id="1965070"/>
    <lineage>
        <taxon>Eukaryota</taxon>
        <taxon>Metazoa</taxon>
        <taxon>Ecdysozoa</taxon>
        <taxon>Arthropoda</taxon>
        <taxon>Chelicerata</taxon>
        <taxon>Arachnida</taxon>
        <taxon>Acari</taxon>
        <taxon>Acariformes</taxon>
        <taxon>Trombidiformes</taxon>
        <taxon>Prostigmata</taxon>
        <taxon>Anystina</taxon>
        <taxon>Parasitengona</taxon>
        <taxon>Trombidioidea</taxon>
        <taxon>Trombidiidae</taxon>
        <taxon>Dinothrombium</taxon>
    </lineage>
</organism>
<keyword evidence="4" id="KW-0012">Acyltransferase</keyword>
<keyword evidence="5" id="KW-1185">Reference proteome</keyword>
<feature type="transmembrane region" description="Helical" evidence="2">
    <location>
        <begin position="127"/>
        <end position="150"/>
    </location>
</feature>
<dbReference type="STRING" id="1965070.A0A443R6M8"/>
<dbReference type="GO" id="GO:0008374">
    <property type="term" value="F:O-acyltransferase activity"/>
    <property type="evidence" value="ECO:0007669"/>
    <property type="project" value="InterPro"/>
</dbReference>
<keyword evidence="1" id="KW-0175">Coiled coil</keyword>
<evidence type="ECO:0000259" key="3">
    <source>
        <dbReference type="Pfam" id="PF06974"/>
    </source>
</evidence>
<evidence type="ECO:0000313" key="4">
    <source>
        <dbReference type="EMBL" id="RWS10915.1"/>
    </source>
</evidence>
<dbReference type="PANTHER" id="PTHR31650">
    <property type="entry name" value="O-ACYLTRANSFERASE (WSD1-LIKE) FAMILY PROTEIN"/>
    <property type="match status" value="1"/>
</dbReference>
<keyword evidence="2" id="KW-0472">Membrane</keyword>
<proteinExistence type="predicted"/>
<dbReference type="Proteomes" id="UP000285301">
    <property type="component" value="Unassembled WGS sequence"/>
</dbReference>
<dbReference type="AlphaFoldDB" id="A0A443R6M8"/>
<dbReference type="InterPro" id="IPR045034">
    <property type="entry name" value="O-acyltransferase_WSD1-like"/>
</dbReference>
<evidence type="ECO:0000313" key="5">
    <source>
        <dbReference type="Proteomes" id="UP000285301"/>
    </source>
</evidence>
<dbReference type="EMBL" id="NCKU01001921">
    <property type="protein sequence ID" value="RWS10915.1"/>
    <property type="molecule type" value="Genomic_DNA"/>
</dbReference>
<dbReference type="OrthoDB" id="619536at2759"/>
<reference evidence="4 5" key="1">
    <citation type="journal article" date="2018" name="Gigascience">
        <title>Genomes of trombidid mites reveal novel predicted allergens and laterally-transferred genes associated with secondary metabolism.</title>
        <authorList>
            <person name="Dong X."/>
            <person name="Chaisiri K."/>
            <person name="Xia D."/>
            <person name="Armstrong S.D."/>
            <person name="Fang Y."/>
            <person name="Donnelly M.J."/>
            <person name="Kadowaki T."/>
            <person name="McGarry J.W."/>
            <person name="Darby A.C."/>
            <person name="Makepeace B.L."/>
        </authorList>
    </citation>
    <scope>NUCLEOTIDE SEQUENCE [LARGE SCALE GENOMIC DNA]</scope>
    <source>
        <strain evidence="4">UoL-WK</strain>
    </source>
</reference>
<dbReference type="GO" id="GO:0019432">
    <property type="term" value="P:triglyceride biosynthetic process"/>
    <property type="evidence" value="ECO:0007669"/>
    <property type="project" value="TreeGrafter"/>
</dbReference>
<keyword evidence="2" id="KW-0812">Transmembrane</keyword>
<feature type="coiled-coil region" evidence="1">
    <location>
        <begin position="452"/>
        <end position="507"/>
    </location>
</feature>
<name>A0A443R6M8_9ACAR</name>
<keyword evidence="2" id="KW-1133">Transmembrane helix</keyword>
<feature type="domain" description="O-acyltransferase WSD1 C-terminal" evidence="3">
    <location>
        <begin position="273"/>
        <end position="410"/>
    </location>
</feature>
<gene>
    <name evidence="4" type="ORF">B4U79_06448</name>
</gene>
<dbReference type="GO" id="GO:0005886">
    <property type="term" value="C:plasma membrane"/>
    <property type="evidence" value="ECO:0007669"/>
    <property type="project" value="TreeGrafter"/>
</dbReference>
<dbReference type="PANTHER" id="PTHR31650:SF1">
    <property type="entry name" value="WAX ESTER SYNTHASE_DIACYLGLYCEROL ACYLTRANSFERASE 4-RELATED"/>
    <property type="match status" value="1"/>
</dbReference>
<dbReference type="Pfam" id="PF06974">
    <property type="entry name" value="WS_DGAT_C"/>
    <property type="match status" value="1"/>
</dbReference>
<evidence type="ECO:0000256" key="1">
    <source>
        <dbReference type="SAM" id="Coils"/>
    </source>
</evidence>
<sequence length="592" mass="67359">MKKSLSKVPFWVRLSFDQFAIEKQIIEETAIHSKQDLKEKLLGLAGISFPSNTPPWEIRWCQATYLNQIVLILRVHQAIIDGTGLTKILVEQLADQPPPTTTTFIKTGHGTTTTTGYFKPRFGGLNFAINLCRAVIVGPLTFTLWMLWAFSRRKRNVLTNNSIFSRYQRTNLNQSNGVSNSSSKSRRDSLSACNPLKSIYWTNLDLPKILRIKQITRSCLNDVILAAIAGSIRQYLVSKCMVTNPPDLSMSIPVDIRNINEYDSDEIGVDYVMLTSPLPTNTEGAIPRLWEIRHLMEELKTSADPAVMFGVHYFLHNLLPTSIARFLINLIHRNSSVYLSNLQGPEQQLTIGSHRLRKIYFWMSPPPTVAIVFNVITYNQKLFLSVATTSKLLPCGKCLAKFFKEQINLLSFLLSRRRVPGETRHRKRNEQLAFEKRASEESVPSAALPQQQIELSAKLSEVQQELFKLTEELEAFPEQSKEISERLEELKEEFSSLMKEIRRRKSIAEYASNNIVINIDVSLTNRLDDDEDIDGELRPARRFSFASRRPSMVSAIPLPSSTRIQIASPLLGRRFTSASSDGERSYDDFEII</sequence>
<comment type="caution">
    <text evidence="4">The sequence shown here is derived from an EMBL/GenBank/DDBJ whole genome shotgun (WGS) entry which is preliminary data.</text>
</comment>
<evidence type="ECO:0000256" key="2">
    <source>
        <dbReference type="SAM" id="Phobius"/>
    </source>
</evidence>